<dbReference type="RefSeq" id="XP_040658500.1">
    <property type="nucleotide sequence ID" value="XM_040797617.1"/>
</dbReference>
<name>A0A151GQ09_DRECN</name>
<reference evidence="4 5" key="1">
    <citation type="journal article" date="2016" name="Sci. Rep.">
        <title>Insights into Adaptations to a Near-Obligate Nematode Endoparasitic Lifestyle from the Finished Genome of Drechmeria coniospora.</title>
        <authorList>
            <person name="Zhang L."/>
            <person name="Zhou Z."/>
            <person name="Guo Q."/>
            <person name="Fokkens L."/>
            <person name="Miskei M."/>
            <person name="Pocsi I."/>
            <person name="Zhang W."/>
            <person name="Chen M."/>
            <person name="Wang L."/>
            <person name="Sun Y."/>
            <person name="Donzelli B.G."/>
            <person name="Gibson D.M."/>
            <person name="Nelson D.R."/>
            <person name="Luo J.G."/>
            <person name="Rep M."/>
            <person name="Liu H."/>
            <person name="Yang S."/>
            <person name="Wang J."/>
            <person name="Krasnoff S.B."/>
            <person name="Xu Y."/>
            <person name="Molnar I."/>
            <person name="Lin M."/>
        </authorList>
    </citation>
    <scope>NUCLEOTIDE SEQUENCE [LARGE SCALE GENOMIC DNA]</scope>
    <source>
        <strain evidence="4 5">ARSEF 6962</strain>
    </source>
</reference>
<evidence type="ECO:0000256" key="1">
    <source>
        <dbReference type="SAM" id="MobiDB-lite"/>
    </source>
</evidence>
<comment type="caution">
    <text evidence="4">The sequence shown here is derived from an EMBL/GenBank/DDBJ whole genome shotgun (WGS) entry which is preliminary data.</text>
</comment>
<dbReference type="InParanoid" id="A0A151GQ09"/>
<organism evidence="4 5">
    <name type="scientific">Drechmeria coniospora</name>
    <name type="common">Nematophagous fungus</name>
    <name type="synonym">Meria coniospora</name>
    <dbReference type="NCBI Taxonomy" id="98403"/>
    <lineage>
        <taxon>Eukaryota</taxon>
        <taxon>Fungi</taxon>
        <taxon>Dikarya</taxon>
        <taxon>Ascomycota</taxon>
        <taxon>Pezizomycotina</taxon>
        <taxon>Sordariomycetes</taxon>
        <taxon>Hypocreomycetidae</taxon>
        <taxon>Hypocreales</taxon>
        <taxon>Ophiocordycipitaceae</taxon>
        <taxon>Drechmeria</taxon>
    </lineage>
</organism>
<feature type="transmembrane region" description="Helical" evidence="2">
    <location>
        <begin position="304"/>
        <end position="327"/>
    </location>
</feature>
<feature type="region of interest" description="Disordered" evidence="1">
    <location>
        <begin position="332"/>
        <end position="363"/>
    </location>
</feature>
<dbReference type="PANTHER" id="PTHR16861:SF4">
    <property type="entry name" value="SH3 DOMAIN PROTEIN (AFU_ORTHOLOGUE AFUA_1G13610)"/>
    <property type="match status" value="1"/>
</dbReference>
<evidence type="ECO:0000313" key="5">
    <source>
        <dbReference type="Proteomes" id="UP000076580"/>
    </source>
</evidence>
<feature type="signal peptide" evidence="3">
    <location>
        <begin position="1"/>
        <end position="19"/>
    </location>
</feature>
<dbReference type="AlphaFoldDB" id="A0A151GQ09"/>
<feature type="chain" id="PRO_5007580877" evidence="3">
    <location>
        <begin position="20"/>
        <end position="452"/>
    </location>
</feature>
<dbReference type="STRING" id="98403.A0A151GQ09"/>
<dbReference type="Proteomes" id="UP000076580">
    <property type="component" value="Chromosome 01"/>
</dbReference>
<dbReference type="EMBL" id="LAYC01000001">
    <property type="protein sequence ID" value="KYK59148.1"/>
    <property type="molecule type" value="Genomic_DNA"/>
</dbReference>
<proteinExistence type="predicted"/>
<accession>A0A151GQ09</accession>
<keyword evidence="5" id="KW-1185">Reference proteome</keyword>
<evidence type="ECO:0000256" key="2">
    <source>
        <dbReference type="SAM" id="Phobius"/>
    </source>
</evidence>
<sequence length="452" mass="46436">MGGFVLETILLLLTPLAAASEPEADAHHDAVHGKVEMAYGGAGLAATFMNSSSAGSGDLRARDVLLRGRQQCQSGSNYCADFGKCCDETTSCCQHGYCLKKGAACCPSGACPAGSQCCGDSHCYPDGGDCCPDGTNCEAGNRCYTIPSAGGKPMCCTDETCTAHVSNGTTFLGSTKTLTPTQKSRMVPKTTSSALITGDAATTRAESTPAAKTPEPASASPPSTTTNNTTITTATTTSSSSSSEPTSAEPDSESTSAAVEEAATPSALASVSASVTSPKDRSTATPKAKAKAKENDGGMSMGTIVGAIVGGVAVLVAVVAIIVALCLRRRSKRKKEAEGQSADTKSAMSSVSQGLRPDSVGSNSFLDHDLNLPQLESFYTGRPPAPNAYATTREGSVWSESGVSAVLTSRSVSPMPGARTQPPKVRTYPLRQLPYIPGPEFMSLSDLTRMEF</sequence>
<dbReference type="GO" id="GO:0016010">
    <property type="term" value="C:dystrophin-associated glycoprotein complex"/>
    <property type="evidence" value="ECO:0007669"/>
    <property type="project" value="InterPro"/>
</dbReference>
<feature type="compositionally biased region" description="Polar residues" evidence="1">
    <location>
        <begin position="341"/>
        <end position="353"/>
    </location>
</feature>
<evidence type="ECO:0000313" key="4">
    <source>
        <dbReference type="EMBL" id="KYK59148.1"/>
    </source>
</evidence>
<keyword evidence="2" id="KW-0812">Transmembrane</keyword>
<feature type="compositionally biased region" description="Low complexity" evidence="1">
    <location>
        <begin position="205"/>
        <end position="287"/>
    </location>
</feature>
<dbReference type="PANTHER" id="PTHR16861">
    <property type="entry name" value="GLYCOPROTEIN 38"/>
    <property type="match status" value="1"/>
</dbReference>
<feature type="compositionally biased region" description="Polar residues" evidence="1">
    <location>
        <begin position="172"/>
        <end position="195"/>
    </location>
</feature>
<evidence type="ECO:0000256" key="3">
    <source>
        <dbReference type="SAM" id="SignalP"/>
    </source>
</evidence>
<keyword evidence="2" id="KW-0472">Membrane</keyword>
<dbReference type="GeneID" id="63712921"/>
<protein>
    <submittedName>
        <fullName evidence="4">Uncharacterized protein</fullName>
    </submittedName>
</protein>
<gene>
    <name evidence="4" type="ORF">DCS_00278</name>
</gene>
<keyword evidence="3" id="KW-0732">Signal</keyword>
<feature type="region of interest" description="Disordered" evidence="1">
    <location>
        <begin position="172"/>
        <end position="300"/>
    </location>
</feature>
<keyword evidence="2" id="KW-1133">Transmembrane helix</keyword>